<comment type="caution">
    <text evidence="2">The sequence shown here is derived from an EMBL/GenBank/DDBJ whole genome shotgun (WGS) entry which is preliminary data.</text>
</comment>
<reference evidence="2" key="1">
    <citation type="submission" date="2021-04" db="EMBL/GenBank/DDBJ databases">
        <title>Genomic analysis of electroactive and textile dye degrading Bacillus circulans strain: DC10 isolated from constructed wetland-microbial fuel cells treating textile dye wastewaters.</title>
        <authorList>
            <person name="Patel D.U."/>
            <person name="Desai C.R."/>
        </authorList>
    </citation>
    <scope>NUCLEOTIDE SEQUENCE</scope>
    <source>
        <strain evidence="2">DC10</strain>
    </source>
</reference>
<name>A0A941GHF6_NIACI</name>
<proteinExistence type="predicted"/>
<dbReference type="RefSeq" id="WP_212117146.1">
    <property type="nucleotide sequence ID" value="NZ_JAGTPX020000002.1"/>
</dbReference>
<gene>
    <name evidence="2" type="ORF">KD144_03375</name>
</gene>
<feature type="region of interest" description="Disordered" evidence="1">
    <location>
        <begin position="23"/>
        <end position="43"/>
    </location>
</feature>
<accession>A0A941GHF6</accession>
<sequence>MYSEAYNLISQGYGENRKLKEAEKKADIKNQQEKDELEHEQKANVEPVKKMSAEEMQEHITLLSQALVELTEKLNVKGEND</sequence>
<dbReference type="AlphaFoldDB" id="A0A941GHF6"/>
<organism evidence="2">
    <name type="scientific">Niallia circulans</name>
    <name type="common">Bacillus circulans</name>
    <dbReference type="NCBI Taxonomy" id="1397"/>
    <lineage>
        <taxon>Bacteria</taxon>
        <taxon>Bacillati</taxon>
        <taxon>Bacillota</taxon>
        <taxon>Bacilli</taxon>
        <taxon>Bacillales</taxon>
        <taxon>Bacillaceae</taxon>
        <taxon>Niallia</taxon>
    </lineage>
</organism>
<evidence type="ECO:0000313" key="2">
    <source>
        <dbReference type="EMBL" id="MBR8668573.1"/>
    </source>
</evidence>
<dbReference type="EMBL" id="JAGTPX010000002">
    <property type="protein sequence ID" value="MBR8668573.1"/>
    <property type="molecule type" value="Genomic_DNA"/>
</dbReference>
<evidence type="ECO:0000256" key="1">
    <source>
        <dbReference type="SAM" id="MobiDB-lite"/>
    </source>
</evidence>
<protein>
    <submittedName>
        <fullName evidence="2">Uncharacterized protein</fullName>
    </submittedName>
</protein>